<reference evidence="8 9" key="1">
    <citation type="submission" date="2018-08" db="EMBL/GenBank/DDBJ databases">
        <title>Bacillus jemisoniae sp. nov., Bacillus chryseoplanitiae sp. nov., Bacillus resnikiae sp. nov., and Bacillus frankliniae sp. nov., isolated from Viking spacecraft and associated surfaces.</title>
        <authorList>
            <person name="Seuylemezian A."/>
            <person name="Vaishampayan P."/>
        </authorList>
    </citation>
    <scope>NUCLEOTIDE SEQUENCE [LARGE SCALE GENOMIC DNA]</scope>
    <source>
        <strain evidence="8 9">JJ-247</strain>
    </source>
</reference>
<dbReference type="EMBL" id="QWVT01000015">
    <property type="protein sequence ID" value="RID85626.1"/>
    <property type="molecule type" value="Genomic_DNA"/>
</dbReference>
<dbReference type="GO" id="GO:0004386">
    <property type="term" value="F:helicase activity"/>
    <property type="evidence" value="ECO:0007669"/>
    <property type="project" value="UniProtKB-KW"/>
</dbReference>
<evidence type="ECO:0000259" key="7">
    <source>
        <dbReference type="PROSITE" id="PS51194"/>
    </source>
</evidence>
<evidence type="ECO:0000313" key="9">
    <source>
        <dbReference type="Proteomes" id="UP000265816"/>
    </source>
</evidence>
<feature type="domain" description="Helicase C-terminal" evidence="7">
    <location>
        <begin position="519"/>
        <end position="672"/>
    </location>
</feature>
<dbReference type="SUPFAM" id="SSF52540">
    <property type="entry name" value="P-loop containing nucleoside triphosphate hydrolases"/>
    <property type="match status" value="1"/>
</dbReference>
<dbReference type="InterPro" id="IPR027417">
    <property type="entry name" value="P-loop_NTPase"/>
</dbReference>
<dbReference type="PROSITE" id="PS51192">
    <property type="entry name" value="HELICASE_ATP_BIND_1"/>
    <property type="match status" value="1"/>
</dbReference>
<keyword evidence="1" id="KW-0547">Nucleotide-binding</keyword>
<dbReference type="Pfam" id="PF00271">
    <property type="entry name" value="Helicase_C"/>
    <property type="match status" value="1"/>
</dbReference>
<gene>
    <name evidence="8" type="ORF">D1970_08710</name>
</gene>
<organism evidence="8 9">
    <name type="scientific">Mesobacillus zeae</name>
    <dbReference type="NCBI Taxonomy" id="1917180"/>
    <lineage>
        <taxon>Bacteria</taxon>
        <taxon>Bacillati</taxon>
        <taxon>Bacillota</taxon>
        <taxon>Bacilli</taxon>
        <taxon>Bacillales</taxon>
        <taxon>Bacillaceae</taxon>
        <taxon>Mesobacillus</taxon>
    </lineage>
</organism>
<sequence>MSKFEETYHEAIEHTKQKLLEDLTLYLGRNESLPDYGDYREDRKSYIEQIWINVWLNKAANSIPGKEKKEYLRNRGFATDGIDRKLINKLFRGEVKNHKPFDAFTWVDEMFADCQDGWEERYEKAREDYLKRQEELKLKQSREKIDNIIKSAAEDVIEQNIAHIYLRVRYHAAVRLKKDIGSNPKYRYIEPMMLEERLVEEGSFNQDDYHMLSDFFNELTGGIHSVLDWGRKSFEYESYYDKYEDIVFSFIYEVVPEMVLNRLPGDRKKLYEEAYGEELDVYLLTKMIERDLRDLADSCYEELQQEFLSDILRVSNVPFDEKTHYDLFIKDEQERERRLKEIAAEEERRKAEEERILNEIFAEEYAPSAGKSLRYILHVGETNTGKTFRALEKMKRAESGIYLAPLRLLALEVYEKLNADGVPCSLKTGEEEKPVPGAAHMSSTVEMFREKDHYEVIVIDEAQMIADEARGFSWYRAITKANASEVHIIGSRNMKDLMLELLEDEDVEVIEYTRDIPLQVEKKEFKLSHTKKGDALVCFSRRQVLETASRLQRNGYHVSMIYGSMPPETRQKQIQRFINGETQVVVATDAIGMGLNLPIRRIVFLENEKFDGTRRRRLTSQEVKQIAGRAGRKGIYEVGRVAFTSDIPMMEELLSKDDRPVLTFAIAPTSGIFERFQRYYRDLGAFFELWDKFEPPAGTKKASLSEEKELYEYIRGTEIEARIPMRELYGFLHIPFDAKESILVQQWLDTMHSIVFEYEIPEPVIRKRTLEDLERSYKSIGLHLLFLYRLDRRTEAVYWERIRSGLTEDVHEHLKNEVKNYQKKCKRCGKKLSDEAKFPICDSCYEGRFKNKHRYGGKRR</sequence>
<dbReference type="PANTHER" id="PTHR12131">
    <property type="entry name" value="ATP-DEPENDENT RNA AND DNA HELICASE"/>
    <property type="match status" value="1"/>
</dbReference>
<evidence type="ECO:0000259" key="6">
    <source>
        <dbReference type="PROSITE" id="PS51192"/>
    </source>
</evidence>
<dbReference type="InterPro" id="IPR050699">
    <property type="entry name" value="RNA-DNA_Helicase"/>
</dbReference>
<evidence type="ECO:0000256" key="5">
    <source>
        <dbReference type="SAM" id="Coils"/>
    </source>
</evidence>
<dbReference type="InterPro" id="IPR055206">
    <property type="entry name" value="DEXQc_SUV3"/>
</dbReference>
<accession>A0A398BD96</accession>
<protein>
    <submittedName>
        <fullName evidence="8">RNA helicase</fullName>
    </submittedName>
</protein>
<dbReference type="Gene3D" id="3.40.50.300">
    <property type="entry name" value="P-loop containing nucleotide triphosphate hydrolases"/>
    <property type="match status" value="2"/>
</dbReference>
<keyword evidence="4" id="KW-0067">ATP-binding</keyword>
<feature type="domain" description="Helicase ATP-binding" evidence="6">
    <location>
        <begin position="367"/>
        <end position="512"/>
    </location>
</feature>
<keyword evidence="2" id="KW-0378">Hydrolase</keyword>
<evidence type="ECO:0000256" key="4">
    <source>
        <dbReference type="ARBA" id="ARBA00022840"/>
    </source>
</evidence>
<dbReference type="Gene3D" id="1.20.272.40">
    <property type="match status" value="1"/>
</dbReference>
<dbReference type="OrthoDB" id="9807155at2"/>
<evidence type="ECO:0000256" key="3">
    <source>
        <dbReference type="ARBA" id="ARBA00022806"/>
    </source>
</evidence>
<keyword evidence="3 8" id="KW-0347">Helicase</keyword>
<keyword evidence="5" id="KW-0175">Coiled coil</keyword>
<dbReference type="AlphaFoldDB" id="A0A398BD96"/>
<dbReference type="PANTHER" id="PTHR12131:SF1">
    <property type="entry name" value="ATP-DEPENDENT RNA HELICASE SUPV3L1, MITOCHONDRIAL-RELATED"/>
    <property type="match status" value="1"/>
</dbReference>
<evidence type="ECO:0000256" key="2">
    <source>
        <dbReference type="ARBA" id="ARBA00022801"/>
    </source>
</evidence>
<evidence type="ECO:0000256" key="1">
    <source>
        <dbReference type="ARBA" id="ARBA00022741"/>
    </source>
</evidence>
<dbReference type="Pfam" id="PF22527">
    <property type="entry name" value="DEXQc_Suv3"/>
    <property type="match status" value="1"/>
</dbReference>
<dbReference type="Proteomes" id="UP000265816">
    <property type="component" value="Unassembled WGS sequence"/>
</dbReference>
<feature type="coiled-coil region" evidence="5">
    <location>
        <begin position="329"/>
        <end position="363"/>
    </location>
</feature>
<evidence type="ECO:0000313" key="8">
    <source>
        <dbReference type="EMBL" id="RID85626.1"/>
    </source>
</evidence>
<name>A0A398BD96_9BACI</name>
<keyword evidence="9" id="KW-1185">Reference proteome</keyword>
<dbReference type="PROSITE" id="PS51194">
    <property type="entry name" value="HELICASE_CTER"/>
    <property type="match status" value="1"/>
</dbReference>
<dbReference type="SMART" id="SM00490">
    <property type="entry name" value="HELICc"/>
    <property type="match status" value="1"/>
</dbReference>
<dbReference type="GO" id="GO:0016787">
    <property type="term" value="F:hydrolase activity"/>
    <property type="evidence" value="ECO:0007669"/>
    <property type="project" value="UniProtKB-KW"/>
</dbReference>
<dbReference type="RefSeq" id="WP_119112479.1">
    <property type="nucleotide sequence ID" value="NZ_CBCSEO010000002.1"/>
</dbReference>
<feature type="coiled-coil region" evidence="5">
    <location>
        <begin position="119"/>
        <end position="151"/>
    </location>
</feature>
<dbReference type="InterPro" id="IPR014001">
    <property type="entry name" value="Helicase_ATP-bd"/>
</dbReference>
<dbReference type="GO" id="GO:0005524">
    <property type="term" value="F:ATP binding"/>
    <property type="evidence" value="ECO:0007669"/>
    <property type="project" value="UniProtKB-KW"/>
</dbReference>
<comment type="caution">
    <text evidence="8">The sequence shown here is derived from an EMBL/GenBank/DDBJ whole genome shotgun (WGS) entry which is preliminary data.</text>
</comment>
<proteinExistence type="predicted"/>
<dbReference type="InterPro" id="IPR001650">
    <property type="entry name" value="Helicase_C-like"/>
</dbReference>